<keyword evidence="3 4" id="KW-0808">Transferase</keyword>
<dbReference type="RefSeq" id="XP_027337155.1">
    <property type="nucleotide sequence ID" value="XM_027481354.1"/>
</dbReference>
<dbReference type="KEGG" id="aprc:113850824"/>
<keyword evidence="2 4" id="KW-0328">Glycosyltransferase</keyword>
<dbReference type="FunFam" id="3.40.50.2000:FF:000051">
    <property type="entry name" value="Glycosyltransferase"/>
    <property type="match status" value="1"/>
</dbReference>
<dbReference type="PROSITE" id="PS00375">
    <property type="entry name" value="UDPGT"/>
    <property type="match status" value="1"/>
</dbReference>
<reference evidence="6" key="1">
    <citation type="journal article" date="2019" name="Toxins">
        <title>Detection of Abrin-Like and Prepropulchellin-Like Toxin Genes and Transcripts Using Whole Genome Sequencing and Full-Length Transcript Sequencing of Abrus precatorius.</title>
        <authorList>
            <person name="Hovde B.T."/>
            <person name="Daligault H.E."/>
            <person name="Hanschen E.R."/>
            <person name="Kunde Y.A."/>
            <person name="Johnson M.B."/>
            <person name="Starkenburg S.R."/>
            <person name="Johnson S.L."/>
        </authorList>
    </citation>
    <scope>NUCLEOTIDE SEQUENCE [LARGE SCALE GENOMIC DNA]</scope>
</reference>
<evidence type="ECO:0000313" key="7">
    <source>
        <dbReference type="RefSeq" id="XP_027337155.1"/>
    </source>
</evidence>
<name>A0A8B8K0A9_ABRPR</name>
<proteinExistence type="inferred from homology"/>
<organism evidence="6 7">
    <name type="scientific">Abrus precatorius</name>
    <name type="common">Indian licorice</name>
    <name type="synonym">Glycine abrus</name>
    <dbReference type="NCBI Taxonomy" id="3816"/>
    <lineage>
        <taxon>Eukaryota</taxon>
        <taxon>Viridiplantae</taxon>
        <taxon>Streptophyta</taxon>
        <taxon>Embryophyta</taxon>
        <taxon>Tracheophyta</taxon>
        <taxon>Spermatophyta</taxon>
        <taxon>Magnoliopsida</taxon>
        <taxon>eudicotyledons</taxon>
        <taxon>Gunneridae</taxon>
        <taxon>Pentapetalae</taxon>
        <taxon>rosids</taxon>
        <taxon>fabids</taxon>
        <taxon>Fabales</taxon>
        <taxon>Fabaceae</taxon>
        <taxon>Papilionoideae</taxon>
        <taxon>50 kb inversion clade</taxon>
        <taxon>NPAAA clade</taxon>
        <taxon>indigoferoid/millettioid clade</taxon>
        <taxon>Abreae</taxon>
        <taxon>Abrus</taxon>
    </lineage>
</organism>
<dbReference type="Pfam" id="PF00201">
    <property type="entry name" value="UDPGT"/>
    <property type="match status" value="1"/>
</dbReference>
<dbReference type="GeneID" id="113850824"/>
<dbReference type="OrthoDB" id="5835829at2759"/>
<comment type="similarity">
    <text evidence="1 4">Belongs to the UDP-glycosyltransferase family.</text>
</comment>
<dbReference type="Proteomes" id="UP000694853">
    <property type="component" value="Unplaced"/>
</dbReference>
<evidence type="ECO:0000256" key="1">
    <source>
        <dbReference type="ARBA" id="ARBA00009995"/>
    </source>
</evidence>
<reference evidence="7" key="2">
    <citation type="submission" date="2025-08" db="UniProtKB">
        <authorList>
            <consortium name="RefSeq"/>
        </authorList>
    </citation>
    <scope>IDENTIFICATION</scope>
    <source>
        <tissue evidence="7">Young leaves</tissue>
    </source>
</reference>
<sequence>MEKTTHIAVIPGPGFSHLFPILEFSKRLVHLHPDLHITSIIPTLGSLPSVSKTFLKTLPPSITLSFLPPVDPHDLPHGLETGVQMQLTVTYSLPFIQNVLKSLNSRTPLVALVVDNFAYEALDFAKEFNLLSYIYFPKSAFTLSMYFHLPKLDKDTSCEFRDLLEPIQMPGCVPIQGHDLHYQIQDRSSQGYKLFLERVKRFCFVDGIFINSFIEMEEGPIRALTKEGNGNPPIYPIGPVTEIGVRHNNEPNVFECLSWLDKQAPKSVLYVSFGSGGTLSQVQITELALGLELSNHKFLWVARAPSNSASSAYLSAQNENPFNFLPYGFLERTKGQGLVIPSWAPQIKILSHSSIGGFLSHCGWNSTLESVLQGVPLIAWPLFAEQRMNAVMLSDGLKVALRANINGNGLVQKEEVARVIKSLMDVEGEKMRKVMKGLKEAATDALKEDGCSSKSLYQSTARWKMNLVEQSQIFLILLQ</sequence>
<evidence type="ECO:0000256" key="4">
    <source>
        <dbReference type="RuleBase" id="RU003718"/>
    </source>
</evidence>
<keyword evidence="6" id="KW-1185">Reference proteome</keyword>
<evidence type="ECO:0000313" key="6">
    <source>
        <dbReference type="Proteomes" id="UP000694853"/>
    </source>
</evidence>
<evidence type="ECO:0000256" key="2">
    <source>
        <dbReference type="ARBA" id="ARBA00022676"/>
    </source>
</evidence>
<evidence type="ECO:0000256" key="3">
    <source>
        <dbReference type="ARBA" id="ARBA00022679"/>
    </source>
</evidence>
<dbReference type="InterPro" id="IPR035595">
    <property type="entry name" value="UDP_glycos_trans_CS"/>
</dbReference>
<dbReference type="PANTHER" id="PTHR48045">
    <property type="entry name" value="UDP-GLYCOSYLTRANSFERASE 72B1"/>
    <property type="match status" value="1"/>
</dbReference>
<dbReference type="CDD" id="cd03784">
    <property type="entry name" value="GT1_Gtf-like"/>
    <property type="match status" value="1"/>
</dbReference>
<protein>
    <recommendedName>
        <fullName evidence="5">Glycosyltransferase</fullName>
        <ecNumber evidence="5">2.4.1.-</ecNumber>
    </recommendedName>
</protein>
<dbReference type="EC" id="2.4.1.-" evidence="5"/>
<accession>A0A8B8K0A9</accession>
<dbReference type="SUPFAM" id="SSF53756">
    <property type="entry name" value="UDP-Glycosyltransferase/glycogen phosphorylase"/>
    <property type="match status" value="1"/>
</dbReference>
<dbReference type="InterPro" id="IPR002213">
    <property type="entry name" value="UDP_glucos_trans"/>
</dbReference>
<dbReference type="AlphaFoldDB" id="A0A8B8K0A9"/>
<dbReference type="FunFam" id="3.40.50.2000:FF:000054">
    <property type="entry name" value="Glycosyltransferase"/>
    <property type="match status" value="1"/>
</dbReference>
<dbReference type="Gene3D" id="3.40.50.2000">
    <property type="entry name" value="Glycogen Phosphorylase B"/>
    <property type="match status" value="2"/>
</dbReference>
<evidence type="ECO:0000256" key="5">
    <source>
        <dbReference type="RuleBase" id="RU362057"/>
    </source>
</evidence>
<gene>
    <name evidence="7" type="primary">LOC113850824</name>
</gene>
<dbReference type="PANTHER" id="PTHR48045:SF23">
    <property type="entry name" value="GLYCOSYLTRANSFERASE"/>
    <property type="match status" value="1"/>
</dbReference>
<dbReference type="GO" id="GO:0008194">
    <property type="term" value="F:UDP-glycosyltransferase activity"/>
    <property type="evidence" value="ECO:0007669"/>
    <property type="project" value="InterPro"/>
</dbReference>